<comment type="caution">
    <text evidence="2">The sequence shown here is derived from an EMBL/GenBank/DDBJ whole genome shotgun (WGS) entry which is preliminary data.</text>
</comment>
<evidence type="ECO:0008006" key="4">
    <source>
        <dbReference type="Google" id="ProtNLM"/>
    </source>
</evidence>
<dbReference type="Proteomes" id="UP000664096">
    <property type="component" value="Unassembled WGS sequence"/>
</dbReference>
<dbReference type="InterPro" id="IPR011008">
    <property type="entry name" value="Dimeric_a/b-barrel"/>
</dbReference>
<organism evidence="2 3">
    <name type="scientific">Roseibium aggregatum</name>
    <dbReference type="NCBI Taxonomy" id="187304"/>
    <lineage>
        <taxon>Bacteria</taxon>
        <taxon>Pseudomonadati</taxon>
        <taxon>Pseudomonadota</taxon>
        <taxon>Alphaproteobacteria</taxon>
        <taxon>Hyphomicrobiales</taxon>
        <taxon>Stappiaceae</taxon>
        <taxon>Roseibium</taxon>
    </lineage>
</organism>
<reference evidence="2" key="1">
    <citation type="submission" date="2020-12" db="EMBL/GenBank/DDBJ databases">
        <title>Oil enriched cultivation method for isolating marine PHA-producing bacteria.</title>
        <authorList>
            <person name="Zheng W."/>
            <person name="Yu S."/>
            <person name="Huang Y."/>
        </authorList>
    </citation>
    <scope>NUCLEOTIDE SEQUENCE</scope>
    <source>
        <strain evidence="2">SY-2-12</strain>
    </source>
</reference>
<dbReference type="SUPFAM" id="SSF54909">
    <property type="entry name" value="Dimeric alpha+beta barrel"/>
    <property type="match status" value="1"/>
</dbReference>
<name>A0A939EDC1_9HYPH</name>
<evidence type="ECO:0000313" key="2">
    <source>
        <dbReference type="EMBL" id="MBN9671102.1"/>
    </source>
</evidence>
<gene>
    <name evidence="2" type="ORF">JF539_12220</name>
</gene>
<feature type="region of interest" description="Disordered" evidence="1">
    <location>
        <begin position="1"/>
        <end position="20"/>
    </location>
</feature>
<evidence type="ECO:0000256" key="1">
    <source>
        <dbReference type="SAM" id="MobiDB-lite"/>
    </source>
</evidence>
<proteinExistence type="predicted"/>
<sequence length="106" mass="11473">MPSFLFTYHGGKKPDTPEAGKEGMEKWKAWAAGLGKALVNPGTPVGMTRVLTKDGVSDEPSPHPIMGFSIIEAESMDAAIDLLKDCPHLHMFEGTLEVSEMMEMPA</sequence>
<protein>
    <recommendedName>
        <fullName evidence="4">YCII-related domain-containing protein</fullName>
    </recommendedName>
</protein>
<dbReference type="EMBL" id="JAEKJZ010000002">
    <property type="protein sequence ID" value="MBN9671102.1"/>
    <property type="molecule type" value="Genomic_DNA"/>
</dbReference>
<evidence type="ECO:0000313" key="3">
    <source>
        <dbReference type="Proteomes" id="UP000664096"/>
    </source>
</evidence>
<dbReference type="AlphaFoldDB" id="A0A939EDC1"/>
<accession>A0A939EDC1</accession>
<dbReference type="RefSeq" id="WP_207140960.1">
    <property type="nucleotide sequence ID" value="NZ_JAEKJZ010000002.1"/>
</dbReference>
<dbReference type="Gene3D" id="3.30.70.1060">
    <property type="entry name" value="Dimeric alpha+beta barrel"/>
    <property type="match status" value="1"/>
</dbReference>